<dbReference type="GO" id="GO:0006508">
    <property type="term" value="P:proteolysis"/>
    <property type="evidence" value="ECO:0007669"/>
    <property type="project" value="UniProtKB-KW"/>
</dbReference>
<dbReference type="HOGENOM" id="CLU_073529_3_1_6"/>
<dbReference type="SUPFAM" id="SSF102712">
    <property type="entry name" value="JAB1/MPN domain"/>
    <property type="match status" value="1"/>
</dbReference>
<dbReference type="PANTHER" id="PTHR30471">
    <property type="entry name" value="DNA REPAIR PROTEIN RADC"/>
    <property type="match status" value="1"/>
</dbReference>
<dbReference type="InterPro" id="IPR001405">
    <property type="entry name" value="UPF0758"/>
</dbReference>
<dbReference type="PROSITE" id="PS50249">
    <property type="entry name" value="MPN"/>
    <property type="match status" value="1"/>
</dbReference>
<evidence type="ECO:0000313" key="8">
    <source>
        <dbReference type="Proteomes" id="UP000019030"/>
    </source>
</evidence>
<dbReference type="GO" id="GO:0008237">
    <property type="term" value="F:metallopeptidase activity"/>
    <property type="evidence" value="ECO:0007669"/>
    <property type="project" value="UniProtKB-KW"/>
</dbReference>
<evidence type="ECO:0000256" key="2">
    <source>
        <dbReference type="ARBA" id="ARBA00022723"/>
    </source>
</evidence>
<keyword evidence="2" id="KW-0479">Metal-binding</keyword>
<dbReference type="InterPro" id="IPR025657">
    <property type="entry name" value="RadC_JAB"/>
</dbReference>
<keyword evidence="3" id="KW-0378">Hydrolase</keyword>
<dbReference type="NCBIfam" id="TIGR00608">
    <property type="entry name" value="radc"/>
    <property type="match status" value="1"/>
</dbReference>
<dbReference type="AlphaFoldDB" id="W0L9B0"/>
<sequence>MLTRNNPVKRNTTEQRIIAMAIRLLEKKLKTKPFSFTTSENTKNYLRLQLERLEHEAFMVLFLDNQHRLIACETVSIGTINQTPVYPREIVKTALSHNAAAVVVAHNHPSGVAEPSAADRHITKHLQDALSLVEVRTLDHIVLGHGESVSFAERGWL</sequence>
<keyword evidence="4" id="KW-0862">Zinc</keyword>
<reference evidence="7 8" key="2">
    <citation type="submission" date="2015-03" db="EMBL/GenBank/DDBJ databases">
        <authorList>
            <person name="Chan K.-G."/>
        </authorList>
    </citation>
    <scope>NUCLEOTIDE SEQUENCE [LARGE SCALE GENOMIC DNA]</scope>
    <source>
        <strain evidence="7 8">RB-25</strain>
    </source>
</reference>
<evidence type="ECO:0000256" key="4">
    <source>
        <dbReference type="ARBA" id="ARBA00022833"/>
    </source>
</evidence>
<keyword evidence="1" id="KW-0645">Protease</keyword>
<evidence type="ECO:0000256" key="5">
    <source>
        <dbReference type="ARBA" id="ARBA00023049"/>
    </source>
</evidence>
<dbReference type="InterPro" id="IPR037518">
    <property type="entry name" value="MPN"/>
</dbReference>
<dbReference type="GO" id="GO:0046872">
    <property type="term" value="F:metal ion binding"/>
    <property type="evidence" value="ECO:0007669"/>
    <property type="project" value="UniProtKB-KW"/>
</dbReference>
<evidence type="ECO:0000313" key="7">
    <source>
        <dbReference type="EMBL" id="AHG20346.2"/>
    </source>
</evidence>
<feature type="domain" description="MPN" evidence="6">
    <location>
        <begin position="35"/>
        <end position="157"/>
    </location>
</feature>
<reference evidence="7 8" key="1">
    <citation type="submission" date="2014-01" db="EMBL/GenBank/DDBJ databases">
        <title>Isolation of Serratia multitudinisentens RB-25 from Ex-Landfill site.</title>
        <authorList>
            <person name="Robson E.H.J."/>
        </authorList>
    </citation>
    <scope>NUCLEOTIDE SEQUENCE [LARGE SCALE GENOMIC DNA]</scope>
    <source>
        <strain evidence="7 8">RB-25</strain>
    </source>
</reference>
<evidence type="ECO:0000259" key="6">
    <source>
        <dbReference type="PROSITE" id="PS50249"/>
    </source>
</evidence>
<evidence type="ECO:0000256" key="3">
    <source>
        <dbReference type="ARBA" id="ARBA00022801"/>
    </source>
</evidence>
<dbReference type="InterPro" id="IPR020891">
    <property type="entry name" value="UPF0758_CS"/>
</dbReference>
<dbReference type="Proteomes" id="UP000019030">
    <property type="component" value="Chromosome"/>
</dbReference>
<name>W0L9B0_9GAMM</name>
<dbReference type="KEGG" id="sfo:Z042_12395"/>
<protein>
    <recommendedName>
        <fullName evidence="6">MPN domain-containing protein</fullName>
    </recommendedName>
</protein>
<dbReference type="CDD" id="cd08071">
    <property type="entry name" value="MPN_DUF2466"/>
    <property type="match status" value="1"/>
</dbReference>
<organism evidence="7 8">
    <name type="scientific">Chania multitudinisentens RB-25</name>
    <dbReference type="NCBI Taxonomy" id="1441930"/>
    <lineage>
        <taxon>Bacteria</taxon>
        <taxon>Pseudomonadati</taxon>
        <taxon>Pseudomonadota</taxon>
        <taxon>Gammaproteobacteria</taxon>
        <taxon>Enterobacterales</taxon>
        <taxon>Yersiniaceae</taxon>
        <taxon>Chania</taxon>
    </lineage>
</organism>
<evidence type="ECO:0000256" key="1">
    <source>
        <dbReference type="ARBA" id="ARBA00022670"/>
    </source>
</evidence>
<dbReference type="STRING" id="1441930.Z042_12395"/>
<accession>W0L9B0</accession>
<keyword evidence="5" id="KW-0482">Metalloprotease</keyword>
<dbReference type="Gene3D" id="3.40.140.10">
    <property type="entry name" value="Cytidine Deaminase, domain 2"/>
    <property type="match status" value="1"/>
</dbReference>
<dbReference type="EMBL" id="CP007044">
    <property type="protein sequence ID" value="AHG20346.2"/>
    <property type="molecule type" value="Genomic_DNA"/>
</dbReference>
<gene>
    <name evidence="7" type="ORF">Z042_12395</name>
</gene>
<dbReference type="Pfam" id="PF04002">
    <property type="entry name" value="RadC"/>
    <property type="match status" value="1"/>
</dbReference>
<proteinExistence type="predicted"/>
<dbReference type="eggNOG" id="COG2003">
    <property type="taxonomic scope" value="Bacteria"/>
</dbReference>
<keyword evidence="8" id="KW-1185">Reference proteome</keyword>
<dbReference type="PANTHER" id="PTHR30471:SF3">
    <property type="entry name" value="UPF0758 PROTEIN YEES-RELATED"/>
    <property type="match status" value="1"/>
</dbReference>
<dbReference type="PROSITE" id="PS01302">
    <property type="entry name" value="UPF0758"/>
    <property type="match status" value="1"/>
</dbReference>